<evidence type="ECO:0000256" key="3">
    <source>
        <dbReference type="ARBA" id="ARBA00004629"/>
    </source>
</evidence>
<evidence type="ECO:0000256" key="11">
    <source>
        <dbReference type="ARBA" id="ARBA00023328"/>
    </source>
</evidence>
<dbReference type="EMBL" id="JAEPRA010000005">
    <property type="protein sequence ID" value="KAG2185402.1"/>
    <property type="molecule type" value="Genomic_DNA"/>
</dbReference>
<keyword evidence="16" id="KW-1185">Reference proteome</keyword>
<comment type="subcellular location">
    <subcellularLocation>
        <location evidence="3">Chromosome</location>
        <location evidence="3">Centromere</location>
        <location evidence="3">Kinetochore</location>
    </subcellularLocation>
    <subcellularLocation>
        <location evidence="2">Cytoplasm</location>
        <location evidence="2">Cytoskeleton</location>
        <location evidence="2">Spindle</location>
    </subcellularLocation>
    <subcellularLocation>
        <location evidence="1">Nucleus</location>
    </subcellularLocation>
</comment>
<keyword evidence="6" id="KW-0158">Chromosome</keyword>
<evidence type="ECO:0000256" key="9">
    <source>
        <dbReference type="ARBA" id="ARBA00023212"/>
    </source>
</evidence>
<dbReference type="AlphaFoldDB" id="A0A8H7Q3R3"/>
<keyword evidence="7" id="KW-0963">Cytoplasm</keyword>
<dbReference type="Pfam" id="PF08287">
    <property type="entry name" value="DASH_Spc19"/>
    <property type="match status" value="1"/>
</dbReference>
<proteinExistence type="inferred from homology"/>
<keyword evidence="8" id="KW-0995">Kinetochore</keyword>
<dbReference type="GO" id="GO:0042729">
    <property type="term" value="C:DASH complex"/>
    <property type="evidence" value="ECO:0007669"/>
    <property type="project" value="InterPro"/>
</dbReference>
<gene>
    <name evidence="15" type="ORF">INT44_002193</name>
</gene>
<keyword evidence="10" id="KW-0539">Nucleus</keyword>
<evidence type="ECO:0000256" key="1">
    <source>
        <dbReference type="ARBA" id="ARBA00004123"/>
    </source>
</evidence>
<keyword evidence="9" id="KW-0206">Cytoskeleton</keyword>
<evidence type="ECO:0000256" key="8">
    <source>
        <dbReference type="ARBA" id="ARBA00022838"/>
    </source>
</evidence>
<evidence type="ECO:0000256" key="6">
    <source>
        <dbReference type="ARBA" id="ARBA00022454"/>
    </source>
</evidence>
<name>A0A8H7Q3R3_9FUNG</name>
<evidence type="ECO:0000256" key="10">
    <source>
        <dbReference type="ARBA" id="ARBA00023242"/>
    </source>
</evidence>
<keyword evidence="13" id="KW-0175">Coiled coil</keyword>
<evidence type="ECO:0000256" key="7">
    <source>
        <dbReference type="ARBA" id="ARBA00022490"/>
    </source>
</evidence>
<dbReference type="PANTHER" id="PTHR28262:SF1">
    <property type="entry name" value="DASH COMPLEX SUBUNIT SPC19"/>
    <property type="match status" value="1"/>
</dbReference>
<dbReference type="InterPro" id="IPR013251">
    <property type="entry name" value="DASH_Spc19"/>
</dbReference>
<comment type="caution">
    <text evidence="15">The sequence shown here is derived from an EMBL/GenBank/DDBJ whole genome shotgun (WGS) entry which is preliminary data.</text>
</comment>
<keyword evidence="11" id="KW-0137">Centromere</keyword>
<evidence type="ECO:0000313" key="15">
    <source>
        <dbReference type="EMBL" id="KAG2185402.1"/>
    </source>
</evidence>
<dbReference type="PANTHER" id="PTHR28262">
    <property type="entry name" value="DASH COMPLEX SUBUNIT SPC19"/>
    <property type="match status" value="1"/>
</dbReference>
<evidence type="ECO:0000256" key="14">
    <source>
        <dbReference type="SAM" id="MobiDB-lite"/>
    </source>
</evidence>
<evidence type="ECO:0000256" key="13">
    <source>
        <dbReference type="SAM" id="Coils"/>
    </source>
</evidence>
<dbReference type="OrthoDB" id="5390at2759"/>
<evidence type="ECO:0000256" key="4">
    <source>
        <dbReference type="ARBA" id="ARBA00008952"/>
    </source>
</evidence>
<accession>A0A8H7Q3R3</accession>
<evidence type="ECO:0000256" key="5">
    <source>
        <dbReference type="ARBA" id="ARBA00016329"/>
    </source>
</evidence>
<feature type="coiled-coil region" evidence="13">
    <location>
        <begin position="99"/>
        <end position="140"/>
    </location>
</feature>
<feature type="region of interest" description="Disordered" evidence="14">
    <location>
        <begin position="1"/>
        <end position="22"/>
    </location>
</feature>
<evidence type="ECO:0000313" key="16">
    <source>
        <dbReference type="Proteomes" id="UP000612746"/>
    </source>
</evidence>
<evidence type="ECO:0000256" key="2">
    <source>
        <dbReference type="ARBA" id="ARBA00004186"/>
    </source>
</evidence>
<comment type="similarity">
    <text evidence="4">Belongs to the DASH complex SPC19 family.</text>
</comment>
<protein>
    <recommendedName>
        <fullName evidence="5">DASH complex subunit SPC19</fullName>
    </recommendedName>
    <alternativeName>
        <fullName evidence="12">Outer kinetochore protein SPC19</fullName>
    </alternativeName>
</protein>
<organism evidence="15 16">
    <name type="scientific">Umbelopsis vinacea</name>
    <dbReference type="NCBI Taxonomy" id="44442"/>
    <lineage>
        <taxon>Eukaryota</taxon>
        <taxon>Fungi</taxon>
        <taxon>Fungi incertae sedis</taxon>
        <taxon>Mucoromycota</taxon>
        <taxon>Mucoromycotina</taxon>
        <taxon>Umbelopsidomycetes</taxon>
        <taxon>Umbelopsidales</taxon>
        <taxon>Umbelopsidaceae</taxon>
        <taxon>Umbelopsis</taxon>
    </lineage>
</organism>
<dbReference type="Proteomes" id="UP000612746">
    <property type="component" value="Unassembled WGS sequence"/>
</dbReference>
<dbReference type="GO" id="GO:0005876">
    <property type="term" value="C:spindle microtubule"/>
    <property type="evidence" value="ECO:0007669"/>
    <property type="project" value="InterPro"/>
</dbReference>
<dbReference type="GO" id="GO:0008608">
    <property type="term" value="P:attachment of spindle microtubules to kinetochore"/>
    <property type="evidence" value="ECO:0007669"/>
    <property type="project" value="InterPro"/>
</dbReference>
<feature type="region of interest" description="Disordered" evidence="14">
    <location>
        <begin position="199"/>
        <end position="220"/>
    </location>
</feature>
<sequence length="470" mass="54370">MLTPSAANDHSHDLSKKQSAWAKPHSVLENLQGSVEKLSLTLNALQGSVELLQPTTKDFTRLKHVMHFQRQYDLISEKDIKSAQSQIAQDIRPQIDTLLSEAESVMAKLLSEEQTLEATVEKQEEEMKHQQLKVNEKQRLENLHHRAGDEDRSKIDQASAEAIRRLKSLKLKKDGLIRTIEDRAEEIERKEHQLYKLKEDTKRMQQRKQNAASDGAAQESQYELRKRQLTAELASIELKLDQKKKLIQAKRRTTIGDGIMSESKKSRRRKLVEADLDNTLGNDEPHWRFYPQHLRYIQDVLERICNSPYQGDPQLLEEYERQARSYLQQIQKDRTTISTVTQTDRKQWKRHSIKQMKTMCKILFPEGTVGATMGRIIEMLFSDEPTIKKDGQRSEEDDSMIDILERGVPVKVLAREFPPAQERRHNLQKAIHILSDVGVIETLQEVDESNDASPGEMIIRVKGVESIYEE</sequence>
<evidence type="ECO:0000256" key="12">
    <source>
        <dbReference type="ARBA" id="ARBA00032583"/>
    </source>
</evidence>
<reference evidence="15" key="1">
    <citation type="submission" date="2020-12" db="EMBL/GenBank/DDBJ databases">
        <title>Metabolic potential, ecology and presence of endohyphal bacteria is reflected in genomic diversity of Mucoromycotina.</title>
        <authorList>
            <person name="Muszewska A."/>
            <person name="Okrasinska A."/>
            <person name="Steczkiewicz K."/>
            <person name="Drgas O."/>
            <person name="Orlowska M."/>
            <person name="Perlinska-Lenart U."/>
            <person name="Aleksandrzak-Piekarczyk T."/>
            <person name="Szatraj K."/>
            <person name="Zielenkiewicz U."/>
            <person name="Pilsyk S."/>
            <person name="Malc E."/>
            <person name="Mieczkowski P."/>
            <person name="Kruszewska J.S."/>
            <person name="Biernat P."/>
            <person name="Pawlowska J."/>
        </authorList>
    </citation>
    <scope>NUCLEOTIDE SEQUENCE</scope>
    <source>
        <strain evidence="15">WA0000051536</strain>
    </source>
</reference>